<sequence length="47" mass="4908">METGPSPHPPLAAQPQDKPSYLSANPVGWQVETIPSPHPPLGAQPQG</sequence>
<evidence type="ECO:0000313" key="2">
    <source>
        <dbReference type="EMBL" id="GAA4006949.1"/>
    </source>
</evidence>
<feature type="region of interest" description="Disordered" evidence="1">
    <location>
        <begin position="1"/>
        <end position="47"/>
    </location>
</feature>
<comment type="caution">
    <text evidence="2">The sequence shown here is derived from an EMBL/GenBank/DDBJ whole genome shotgun (WGS) entry which is preliminary data.</text>
</comment>
<reference evidence="3" key="1">
    <citation type="journal article" date="2019" name="Int. J. Syst. Evol. Microbiol.">
        <title>The Global Catalogue of Microorganisms (GCM) 10K type strain sequencing project: providing services to taxonomists for standard genome sequencing and annotation.</title>
        <authorList>
            <consortium name="The Broad Institute Genomics Platform"/>
            <consortium name="The Broad Institute Genome Sequencing Center for Infectious Disease"/>
            <person name="Wu L."/>
            <person name="Ma J."/>
        </authorList>
    </citation>
    <scope>NUCLEOTIDE SEQUENCE [LARGE SCALE GENOMIC DNA]</scope>
    <source>
        <strain evidence="3">JCM 16924</strain>
    </source>
</reference>
<organism evidence="2 3">
    <name type="scientific">Streptomyces plumbiresistens</name>
    <dbReference type="NCBI Taxonomy" id="511811"/>
    <lineage>
        <taxon>Bacteria</taxon>
        <taxon>Bacillati</taxon>
        <taxon>Actinomycetota</taxon>
        <taxon>Actinomycetes</taxon>
        <taxon>Kitasatosporales</taxon>
        <taxon>Streptomycetaceae</taxon>
        <taxon>Streptomyces</taxon>
    </lineage>
</organism>
<dbReference type="EMBL" id="BAAAZX010000016">
    <property type="protein sequence ID" value="GAA4006949.1"/>
    <property type="molecule type" value="Genomic_DNA"/>
</dbReference>
<feature type="compositionally biased region" description="Pro residues" evidence="1">
    <location>
        <begin position="36"/>
        <end position="47"/>
    </location>
</feature>
<dbReference type="Proteomes" id="UP001500456">
    <property type="component" value="Unassembled WGS sequence"/>
</dbReference>
<name>A0ABP7S5G8_9ACTN</name>
<proteinExistence type="predicted"/>
<protein>
    <submittedName>
        <fullName evidence="2">Uncharacterized protein</fullName>
    </submittedName>
</protein>
<evidence type="ECO:0000256" key="1">
    <source>
        <dbReference type="SAM" id="MobiDB-lite"/>
    </source>
</evidence>
<gene>
    <name evidence="2" type="ORF">GCM10022232_53640</name>
</gene>
<accession>A0ABP7S5G8</accession>
<keyword evidence="3" id="KW-1185">Reference proteome</keyword>
<evidence type="ECO:0000313" key="3">
    <source>
        <dbReference type="Proteomes" id="UP001500456"/>
    </source>
</evidence>
<feature type="compositionally biased region" description="Pro residues" evidence="1">
    <location>
        <begin position="1"/>
        <end position="12"/>
    </location>
</feature>